<dbReference type="CDD" id="cd05466">
    <property type="entry name" value="PBP2_LTTR_substrate"/>
    <property type="match status" value="1"/>
</dbReference>
<dbReference type="RefSeq" id="WP_260729129.1">
    <property type="nucleotide sequence ID" value="NZ_BAAABS010000076.1"/>
</dbReference>
<dbReference type="InterPro" id="IPR036390">
    <property type="entry name" value="WH_DNA-bd_sf"/>
</dbReference>
<evidence type="ECO:0000256" key="4">
    <source>
        <dbReference type="ARBA" id="ARBA00023163"/>
    </source>
</evidence>
<keyword evidence="3" id="KW-0238">DNA-binding</keyword>
<dbReference type="InterPro" id="IPR036388">
    <property type="entry name" value="WH-like_DNA-bd_sf"/>
</dbReference>
<dbReference type="Pfam" id="PF00126">
    <property type="entry name" value="HTH_1"/>
    <property type="match status" value="1"/>
</dbReference>
<proteinExistence type="inferred from homology"/>
<dbReference type="PROSITE" id="PS50931">
    <property type="entry name" value="HTH_LYSR"/>
    <property type="match status" value="1"/>
</dbReference>
<feature type="domain" description="HTH lysR-type" evidence="5">
    <location>
        <begin position="1"/>
        <end position="58"/>
    </location>
</feature>
<dbReference type="Proteomes" id="UP001058271">
    <property type="component" value="Chromosome"/>
</dbReference>
<dbReference type="PRINTS" id="PR00039">
    <property type="entry name" value="HTHLYSR"/>
</dbReference>
<evidence type="ECO:0000313" key="7">
    <source>
        <dbReference type="Proteomes" id="UP001058271"/>
    </source>
</evidence>
<dbReference type="Pfam" id="PF03466">
    <property type="entry name" value="LysR_substrate"/>
    <property type="match status" value="1"/>
</dbReference>
<dbReference type="Gene3D" id="1.10.10.10">
    <property type="entry name" value="Winged helix-like DNA-binding domain superfamily/Winged helix DNA-binding domain"/>
    <property type="match status" value="1"/>
</dbReference>
<accession>A0ABY5ZC51</accession>
<dbReference type="InterPro" id="IPR005119">
    <property type="entry name" value="LysR_subst-bd"/>
</dbReference>
<name>A0ABY5ZC51_9ACTN</name>
<keyword evidence="7" id="KW-1185">Reference proteome</keyword>
<evidence type="ECO:0000256" key="1">
    <source>
        <dbReference type="ARBA" id="ARBA00009437"/>
    </source>
</evidence>
<dbReference type="SUPFAM" id="SSF53850">
    <property type="entry name" value="Periplasmic binding protein-like II"/>
    <property type="match status" value="1"/>
</dbReference>
<dbReference type="EMBL" id="CP073721">
    <property type="protein sequence ID" value="UWZ39700.1"/>
    <property type="molecule type" value="Genomic_DNA"/>
</dbReference>
<dbReference type="Gene3D" id="3.40.190.10">
    <property type="entry name" value="Periplasmic binding protein-like II"/>
    <property type="match status" value="2"/>
</dbReference>
<comment type="similarity">
    <text evidence="1">Belongs to the LysR transcriptional regulatory family.</text>
</comment>
<dbReference type="InterPro" id="IPR000847">
    <property type="entry name" value="LysR_HTH_N"/>
</dbReference>
<evidence type="ECO:0000259" key="5">
    <source>
        <dbReference type="PROSITE" id="PS50931"/>
    </source>
</evidence>
<dbReference type="PANTHER" id="PTHR30346:SF28">
    <property type="entry name" value="HTH-TYPE TRANSCRIPTIONAL REGULATOR CYNR"/>
    <property type="match status" value="1"/>
</dbReference>
<organism evidence="6 7">
    <name type="scientific">Dactylosporangium roseum</name>
    <dbReference type="NCBI Taxonomy" id="47989"/>
    <lineage>
        <taxon>Bacteria</taxon>
        <taxon>Bacillati</taxon>
        <taxon>Actinomycetota</taxon>
        <taxon>Actinomycetes</taxon>
        <taxon>Micromonosporales</taxon>
        <taxon>Micromonosporaceae</taxon>
        <taxon>Dactylosporangium</taxon>
    </lineage>
</organism>
<keyword evidence="4" id="KW-0804">Transcription</keyword>
<protein>
    <submittedName>
        <fullName evidence="6">LysR family transcriptional regulator</fullName>
    </submittedName>
</protein>
<dbReference type="PANTHER" id="PTHR30346">
    <property type="entry name" value="TRANSCRIPTIONAL DUAL REGULATOR HCAR-RELATED"/>
    <property type="match status" value="1"/>
</dbReference>
<evidence type="ECO:0000313" key="6">
    <source>
        <dbReference type="EMBL" id="UWZ39700.1"/>
    </source>
</evidence>
<evidence type="ECO:0000256" key="3">
    <source>
        <dbReference type="ARBA" id="ARBA00023125"/>
    </source>
</evidence>
<gene>
    <name evidence="6" type="ORF">Drose_16660</name>
</gene>
<dbReference type="SUPFAM" id="SSF46785">
    <property type="entry name" value="Winged helix' DNA-binding domain"/>
    <property type="match status" value="1"/>
</dbReference>
<sequence length="305" mass="33124">MELRTLRYLLAVERAGSVTAASRVVHVTQPSLSRQLRQLERDLGLILFTRDEGPLRLSAAGREFLPAARRLVAQADEALATAAAIAAGRMEHIIIAAPGTTLTDVVAPFLATLREDDPMPSVRAEIPTVVYGTLEHGADLAIGTTPPPSTLTGLALANLPVFAYVSRTHRWRHRRALPIEDLVGQRLLVQDREFHPRRALDQAMARASLAYGEVYEFDTAEVAQAVAASGKGVAVVSDDPRFGLHPLVLVGGDGPVQISLWAAWRIDHHGATTIERIAGRLREFCIDRYGEQARPAAPGRPPRST</sequence>
<keyword evidence="2" id="KW-0805">Transcription regulation</keyword>
<reference evidence="6" key="1">
    <citation type="submission" date="2021-04" db="EMBL/GenBank/DDBJ databases">
        <title>Biosynthetic gene clusters of Dactylosporangioum roseum.</title>
        <authorList>
            <person name="Hartkoorn R.C."/>
            <person name="Beaudoing E."/>
            <person name="Hot D."/>
            <person name="Moureu S."/>
        </authorList>
    </citation>
    <scope>NUCLEOTIDE SEQUENCE</scope>
    <source>
        <strain evidence="6">NRRL B-16295</strain>
    </source>
</reference>
<evidence type="ECO:0000256" key="2">
    <source>
        <dbReference type="ARBA" id="ARBA00023015"/>
    </source>
</evidence>